<proteinExistence type="predicted"/>
<keyword evidence="2" id="KW-0808">Transferase</keyword>
<dbReference type="EMBL" id="JAETXX010000003">
    <property type="protein sequence ID" value="MCF8714600.1"/>
    <property type="molecule type" value="Genomic_DNA"/>
</dbReference>
<dbReference type="InterPro" id="IPR015424">
    <property type="entry name" value="PyrdxlP-dep_Trfase"/>
</dbReference>
<keyword evidence="5" id="KW-1185">Reference proteome</keyword>
<gene>
    <name evidence="4" type="ORF">JM658_07115</name>
</gene>
<name>A0ABS9J2M3_9FLAO</name>
<accession>A0ABS9J2M3</accession>
<evidence type="ECO:0000313" key="5">
    <source>
        <dbReference type="Proteomes" id="UP000829517"/>
    </source>
</evidence>
<dbReference type="Proteomes" id="UP000829517">
    <property type="component" value="Unassembled WGS sequence"/>
</dbReference>
<protein>
    <submittedName>
        <fullName evidence="4">Aminotransferase class I/II-fold pyridoxal phosphate-dependent enzyme</fullName>
    </submittedName>
</protein>
<dbReference type="RefSeq" id="WP_236958563.1">
    <property type="nucleotide sequence ID" value="NZ_JAETXX010000003.1"/>
</dbReference>
<dbReference type="InterPro" id="IPR015422">
    <property type="entry name" value="PyrdxlP-dep_Trfase_small"/>
</dbReference>
<keyword evidence="4" id="KW-0032">Aminotransferase</keyword>
<evidence type="ECO:0000256" key="1">
    <source>
        <dbReference type="ARBA" id="ARBA00001933"/>
    </source>
</evidence>
<dbReference type="InterPro" id="IPR004839">
    <property type="entry name" value="Aminotransferase_I/II_large"/>
</dbReference>
<evidence type="ECO:0000259" key="3">
    <source>
        <dbReference type="Pfam" id="PF00155"/>
    </source>
</evidence>
<dbReference type="Pfam" id="PF00155">
    <property type="entry name" value="Aminotran_1_2"/>
    <property type="match status" value="1"/>
</dbReference>
<evidence type="ECO:0000313" key="4">
    <source>
        <dbReference type="EMBL" id="MCF8714600.1"/>
    </source>
</evidence>
<dbReference type="Gene3D" id="3.40.640.10">
    <property type="entry name" value="Type I PLP-dependent aspartate aminotransferase-like (Major domain)"/>
    <property type="match status" value="1"/>
</dbReference>
<dbReference type="InterPro" id="IPR015421">
    <property type="entry name" value="PyrdxlP-dep_Trfase_major"/>
</dbReference>
<reference evidence="4 5" key="1">
    <citation type="submission" date="2021-01" db="EMBL/GenBank/DDBJ databases">
        <title>Genome sequencing of Joostella atrarenae M1-2 (= KCTC 23194).</title>
        <authorList>
            <person name="Zakaria M.R."/>
            <person name="Lam M.Q."/>
            <person name="Chong C.S."/>
        </authorList>
    </citation>
    <scope>NUCLEOTIDE SEQUENCE [LARGE SCALE GENOMIC DNA]</scope>
    <source>
        <strain evidence="4 5">M1-2</strain>
    </source>
</reference>
<sequence>MIHFVEEFPGRIINTEEGSFHYFGGTAYLGLQTHPEFQQLFIKNITKYGTNYGASRKSNIRFSIYNEVETYLANLVGSESCVTLSSGYMASQLVSRFFTSEDYTCYHAPLTHASLLQIGQKPFESYKLLQEKFKQNSKDTTPVIFLDAIDFLGNNYPKFSFLTEIDLSNTILVIDDSHGLGVLGEKGEGVYKIASKLNSKELIVCGSLGKGFGVQAGAIFGTKNSIESLINTSFFGGASPASPAAVSTILEAEKTYTSQIKKLIENDEYLSNKLEDSTFFTKVAKHPTYTFFDEKLTKHLLDNNILITSFNYPEENSPLMSRIVVSAYHTKEDLDFLAKVIKLYK</sequence>
<comment type="cofactor">
    <cofactor evidence="1">
        <name>pyridoxal 5'-phosphate</name>
        <dbReference type="ChEBI" id="CHEBI:597326"/>
    </cofactor>
</comment>
<dbReference type="InterPro" id="IPR050087">
    <property type="entry name" value="AON_synthase_class-II"/>
</dbReference>
<feature type="domain" description="Aminotransferase class I/classII large" evidence="3">
    <location>
        <begin position="168"/>
        <end position="341"/>
    </location>
</feature>
<dbReference type="PANTHER" id="PTHR13693">
    <property type="entry name" value="CLASS II AMINOTRANSFERASE/8-AMINO-7-OXONONANOATE SYNTHASE"/>
    <property type="match status" value="1"/>
</dbReference>
<comment type="caution">
    <text evidence="4">The sequence shown here is derived from an EMBL/GenBank/DDBJ whole genome shotgun (WGS) entry which is preliminary data.</text>
</comment>
<dbReference type="GO" id="GO:0008483">
    <property type="term" value="F:transaminase activity"/>
    <property type="evidence" value="ECO:0007669"/>
    <property type="project" value="UniProtKB-KW"/>
</dbReference>
<dbReference type="SUPFAM" id="SSF53383">
    <property type="entry name" value="PLP-dependent transferases"/>
    <property type="match status" value="1"/>
</dbReference>
<dbReference type="Gene3D" id="3.90.1150.10">
    <property type="entry name" value="Aspartate Aminotransferase, domain 1"/>
    <property type="match status" value="1"/>
</dbReference>
<organism evidence="4 5">
    <name type="scientific">Joostella atrarenae</name>
    <dbReference type="NCBI Taxonomy" id="679257"/>
    <lineage>
        <taxon>Bacteria</taxon>
        <taxon>Pseudomonadati</taxon>
        <taxon>Bacteroidota</taxon>
        <taxon>Flavobacteriia</taxon>
        <taxon>Flavobacteriales</taxon>
        <taxon>Flavobacteriaceae</taxon>
        <taxon>Joostella</taxon>
    </lineage>
</organism>
<evidence type="ECO:0000256" key="2">
    <source>
        <dbReference type="ARBA" id="ARBA00022679"/>
    </source>
</evidence>